<reference evidence="2 3" key="1">
    <citation type="submission" date="2016-10" db="EMBL/GenBank/DDBJ databases">
        <authorList>
            <person name="de Groot N.N."/>
        </authorList>
    </citation>
    <scope>NUCLEOTIDE SEQUENCE [LARGE SCALE GENOMIC DNA]</scope>
    <source>
        <strain evidence="2 3">CGMCC 1.7005</strain>
    </source>
</reference>
<keyword evidence="3" id="KW-1185">Reference proteome</keyword>
<accession>A0A1I7BE66</accession>
<proteinExistence type="predicted"/>
<gene>
    <name evidence="2" type="ORF">SAMN05216474_2724</name>
</gene>
<dbReference type="AlphaFoldDB" id="A0A1I7BE66"/>
<name>A0A1I7BE66_9FLAO</name>
<dbReference type="Proteomes" id="UP000236454">
    <property type="component" value="Unassembled WGS sequence"/>
</dbReference>
<evidence type="ECO:0000313" key="3">
    <source>
        <dbReference type="Proteomes" id="UP000236454"/>
    </source>
</evidence>
<protein>
    <submittedName>
        <fullName evidence="2">Uncharacterized protein</fullName>
    </submittedName>
</protein>
<organism evidence="2 3">
    <name type="scientific">Lishizhenia tianjinensis</name>
    <dbReference type="NCBI Taxonomy" id="477690"/>
    <lineage>
        <taxon>Bacteria</taxon>
        <taxon>Pseudomonadati</taxon>
        <taxon>Bacteroidota</taxon>
        <taxon>Flavobacteriia</taxon>
        <taxon>Flavobacteriales</taxon>
        <taxon>Crocinitomicaceae</taxon>
        <taxon>Lishizhenia</taxon>
    </lineage>
</organism>
<sequence length="320" mass="36917">MSISFSHHIYLSTPSILTFVCNPFAIMNYSSMRVLVFILISLFAFNGSAQTYKQKKKRKQHFANPRLHKPLYRWVTGDYLRHGIQVAVGPTYLLTNLEVPQREITYGGRPALYQFDPAGKLGLYGEIGMVHITKRPRKFIQYYDWSLGYKHFGGKEELQLDLLNSSGEIQSSEFGSGDFNLGYAFARFGVHNVIQLNPRNFIDHALGVNLDFRVGGGNMEYVGSSLPETQFFQNDLVSQLNYEIGYGFKINGGFFIIPGVRMPVMEIYEWRTGNPSLEWYSSTYQPLMMKLKFVWLFKKDPNRCPPVEVNSKDREMMRKM</sequence>
<feature type="transmembrane region" description="Helical" evidence="1">
    <location>
        <begin position="7"/>
        <end position="26"/>
    </location>
</feature>
<keyword evidence="1" id="KW-0812">Transmembrane</keyword>
<keyword evidence="1" id="KW-1133">Transmembrane helix</keyword>
<evidence type="ECO:0000313" key="2">
    <source>
        <dbReference type="EMBL" id="SFT85457.1"/>
    </source>
</evidence>
<keyword evidence="1" id="KW-0472">Membrane</keyword>
<evidence type="ECO:0000256" key="1">
    <source>
        <dbReference type="SAM" id="Phobius"/>
    </source>
</evidence>
<dbReference type="EMBL" id="FPAS01000005">
    <property type="protein sequence ID" value="SFT85457.1"/>
    <property type="molecule type" value="Genomic_DNA"/>
</dbReference>
<feature type="transmembrane region" description="Helical" evidence="1">
    <location>
        <begin position="32"/>
        <end position="49"/>
    </location>
</feature>